<evidence type="ECO:0000313" key="3">
    <source>
        <dbReference type="Proteomes" id="UP000533637"/>
    </source>
</evidence>
<sequence>MLENEIVSLIFVCGVGSLCYWFFFKCVDWFEKI</sequence>
<dbReference type="Proteomes" id="UP000533637">
    <property type="component" value="Unassembled WGS sequence"/>
</dbReference>
<organism evidence="2 3">
    <name type="scientific">Parabacteroides faecis</name>
    <dbReference type="NCBI Taxonomy" id="1217282"/>
    <lineage>
        <taxon>Bacteria</taxon>
        <taxon>Pseudomonadati</taxon>
        <taxon>Bacteroidota</taxon>
        <taxon>Bacteroidia</taxon>
        <taxon>Bacteroidales</taxon>
        <taxon>Tannerellaceae</taxon>
        <taxon>Parabacteroides</taxon>
    </lineage>
</organism>
<keyword evidence="1" id="KW-1133">Transmembrane helix</keyword>
<evidence type="ECO:0000256" key="1">
    <source>
        <dbReference type="SAM" id="Phobius"/>
    </source>
</evidence>
<protein>
    <recommendedName>
        <fullName evidence="4">TMhelix containing protein</fullName>
    </recommendedName>
</protein>
<evidence type="ECO:0000313" key="2">
    <source>
        <dbReference type="EMBL" id="MBB4624752.1"/>
    </source>
</evidence>
<gene>
    <name evidence="2" type="ORF">GGQ57_004696</name>
</gene>
<proteinExistence type="predicted"/>
<evidence type="ECO:0008006" key="4">
    <source>
        <dbReference type="Google" id="ProtNLM"/>
    </source>
</evidence>
<reference evidence="2 3" key="1">
    <citation type="submission" date="2020-08" db="EMBL/GenBank/DDBJ databases">
        <title>Genomic Encyclopedia of Type Strains, Phase IV (KMG-IV): sequencing the most valuable type-strain genomes for metagenomic binning, comparative biology and taxonomic classification.</title>
        <authorList>
            <person name="Goeker M."/>
        </authorList>
    </citation>
    <scope>NUCLEOTIDE SEQUENCE [LARGE SCALE GENOMIC DNA]</scope>
    <source>
        <strain evidence="2 3">DSM 102983</strain>
    </source>
</reference>
<dbReference type="EMBL" id="JACHOC010000011">
    <property type="protein sequence ID" value="MBB4624752.1"/>
    <property type="molecule type" value="Genomic_DNA"/>
</dbReference>
<accession>A0ABR6KTC6</accession>
<keyword evidence="1" id="KW-0472">Membrane</keyword>
<keyword evidence="3" id="KW-1185">Reference proteome</keyword>
<name>A0ABR6KTC6_9BACT</name>
<feature type="transmembrane region" description="Helical" evidence="1">
    <location>
        <begin position="6"/>
        <end position="24"/>
    </location>
</feature>
<keyword evidence="1" id="KW-0812">Transmembrane</keyword>
<comment type="caution">
    <text evidence="2">The sequence shown here is derived from an EMBL/GenBank/DDBJ whole genome shotgun (WGS) entry which is preliminary data.</text>
</comment>